<dbReference type="Proteomes" id="UP000282184">
    <property type="component" value="Unassembled WGS sequence"/>
</dbReference>
<accession>A0A3S0QKY9</accession>
<feature type="compositionally biased region" description="Low complexity" evidence="1">
    <location>
        <begin position="165"/>
        <end position="187"/>
    </location>
</feature>
<evidence type="ECO:0000313" key="5">
    <source>
        <dbReference type="Proteomes" id="UP000282184"/>
    </source>
</evidence>
<feature type="signal peptide" evidence="2">
    <location>
        <begin position="1"/>
        <end position="30"/>
    </location>
</feature>
<feature type="chain" id="PRO_5018609035" description="DUF7151 domain-containing protein" evidence="2">
    <location>
        <begin position="31"/>
        <end position="393"/>
    </location>
</feature>
<dbReference type="EMBL" id="RXOF01000001">
    <property type="protein sequence ID" value="RTQ53409.1"/>
    <property type="molecule type" value="Genomic_DNA"/>
</dbReference>
<evidence type="ECO:0000256" key="2">
    <source>
        <dbReference type="SAM" id="SignalP"/>
    </source>
</evidence>
<dbReference type="PROSITE" id="PS00018">
    <property type="entry name" value="EF_HAND_1"/>
    <property type="match status" value="1"/>
</dbReference>
<protein>
    <recommendedName>
        <fullName evidence="3">DUF7151 domain-containing protein</fullName>
    </recommendedName>
</protein>
<gene>
    <name evidence="4" type="ORF">EJV47_01320</name>
</gene>
<dbReference type="RefSeq" id="WP_126691336.1">
    <property type="nucleotide sequence ID" value="NZ_RXOF01000001.1"/>
</dbReference>
<sequence length="393" mass="38907">MYAFVPFTTATLRRCALLLGLAGSAGAAQAQIALGLGTTTPHPSAALDVSSTTQGLLIPRLTLAQRTAISSPATGLLVYQTDDATPGLYAYSGSAWVPLGGGSSGSAGPNGLNALVRTTVEAAGANCATGGTRVDTGQDANGNGTLDAAEISNTRYVCTGAAGAKGPAGNAGSTGATGSAGAKGRAGNPAPGLATGGSAGQVLTKVDATDYNTAWRTLTAASAVQLRADKVGGTGEIVAKLDATTPTTIAFNNVLTAPTLGTWDGSTYTVGADGAGAYLIQAALLAPNATQTTSGNTTSRSLGFNLLVEVNGAAYGSTSGNVYYSALINSNNQNTPAGSRVRGELYKVVFLSAGDTFKIRAVCNNTDTGSSTTFTPPAVTTSAASYLAVTKLN</sequence>
<feature type="region of interest" description="Disordered" evidence="1">
    <location>
        <begin position="165"/>
        <end position="198"/>
    </location>
</feature>
<dbReference type="AlphaFoldDB" id="A0A3S0QKY9"/>
<keyword evidence="5" id="KW-1185">Reference proteome</keyword>
<organism evidence="4 5">
    <name type="scientific">Hymenobacter gummosus</name>
    <dbReference type="NCBI Taxonomy" id="1776032"/>
    <lineage>
        <taxon>Bacteria</taxon>
        <taxon>Pseudomonadati</taxon>
        <taxon>Bacteroidota</taxon>
        <taxon>Cytophagia</taxon>
        <taxon>Cytophagales</taxon>
        <taxon>Hymenobacteraceae</taxon>
        <taxon>Hymenobacter</taxon>
    </lineage>
</organism>
<keyword evidence="2" id="KW-0732">Signal</keyword>
<name>A0A3S0QKY9_9BACT</name>
<dbReference type="Pfam" id="PF23657">
    <property type="entry name" value="DUF7151"/>
    <property type="match status" value="1"/>
</dbReference>
<feature type="domain" description="DUF7151" evidence="3">
    <location>
        <begin position="113"/>
        <end position="158"/>
    </location>
</feature>
<comment type="caution">
    <text evidence="4">The sequence shown here is derived from an EMBL/GenBank/DDBJ whole genome shotgun (WGS) entry which is preliminary data.</text>
</comment>
<reference evidence="4 5" key="1">
    <citation type="submission" date="2018-12" db="EMBL/GenBank/DDBJ databases">
        <title>Hymenobacter gummosus sp. nov., isolated from a spring.</title>
        <authorList>
            <person name="Nie L."/>
        </authorList>
    </citation>
    <scope>NUCLEOTIDE SEQUENCE [LARGE SCALE GENOMIC DNA]</scope>
    <source>
        <strain evidence="4 5">KCTC 52166</strain>
    </source>
</reference>
<dbReference type="OrthoDB" id="946948at2"/>
<dbReference type="InterPro" id="IPR055575">
    <property type="entry name" value="DUF7151"/>
</dbReference>
<evidence type="ECO:0000259" key="3">
    <source>
        <dbReference type="Pfam" id="PF23657"/>
    </source>
</evidence>
<evidence type="ECO:0000256" key="1">
    <source>
        <dbReference type="SAM" id="MobiDB-lite"/>
    </source>
</evidence>
<dbReference type="InterPro" id="IPR018247">
    <property type="entry name" value="EF_Hand_1_Ca_BS"/>
</dbReference>
<proteinExistence type="predicted"/>
<evidence type="ECO:0000313" key="4">
    <source>
        <dbReference type="EMBL" id="RTQ53409.1"/>
    </source>
</evidence>